<dbReference type="OrthoDB" id="9808689at2"/>
<dbReference type="Pfam" id="PF02470">
    <property type="entry name" value="MlaD"/>
    <property type="match status" value="1"/>
</dbReference>
<organism evidence="3 4">
    <name type="scientific">Methylovirgula ligni</name>
    <dbReference type="NCBI Taxonomy" id="569860"/>
    <lineage>
        <taxon>Bacteria</taxon>
        <taxon>Pseudomonadati</taxon>
        <taxon>Pseudomonadota</taxon>
        <taxon>Alphaproteobacteria</taxon>
        <taxon>Hyphomicrobiales</taxon>
        <taxon>Beijerinckiaceae</taxon>
        <taxon>Methylovirgula</taxon>
    </lineage>
</organism>
<feature type="transmembrane region" description="Helical" evidence="1">
    <location>
        <begin position="7"/>
        <end position="28"/>
    </location>
</feature>
<keyword evidence="4" id="KW-1185">Reference proteome</keyword>
<comment type="caution">
    <text evidence="3">The sequence shown here is derived from an EMBL/GenBank/DDBJ whole genome shotgun (WGS) entry which is preliminary data.</text>
</comment>
<sequence length="348" mass="37161">METRAHYALIGAFTLAIVAIGFFTVYWLSGTSQPQGTHTYKVIFTGSIAGLGRGGFVLFNGVRVGEVTEINLMPQDPAHVYALINVDARVPVRADTKARLESSGFTGVQSVALSGGDVNAPLLPKPANGPPVIIAEHSNFQDLMEAARSITGQASDLLTKANKLLDDNSAPLNASIKNIEKFSDALAANSDGVKQFLSAMTEVGKEIGPLSAKLATLADDSDHVVKAIDPNQVKSMINDLSELSAKLNKAADKVDTVLTSLNGFFKTTDSKGAFEEVAEAAKSIHTLADNLDTRTKELTANLNHFSSTGLHQYEGLAVDGRKTLQDLDVVIRSIQENPQQFIFGKKAH</sequence>
<reference evidence="3 4" key="1">
    <citation type="submission" date="2018-08" db="EMBL/GenBank/DDBJ databases">
        <title>Genomic Encyclopedia of Type Strains, Phase IV (KMG-IV): sequencing the most valuable type-strain genomes for metagenomic binning, comparative biology and taxonomic classification.</title>
        <authorList>
            <person name="Goeker M."/>
        </authorList>
    </citation>
    <scope>NUCLEOTIDE SEQUENCE [LARGE SCALE GENOMIC DNA]</scope>
    <source>
        <strain evidence="3 4">BW863</strain>
    </source>
</reference>
<dbReference type="AlphaFoldDB" id="A0A3D9Z1T4"/>
<dbReference type="PANTHER" id="PTHR36698">
    <property type="entry name" value="BLL5892 PROTEIN"/>
    <property type="match status" value="1"/>
</dbReference>
<dbReference type="InterPro" id="IPR003399">
    <property type="entry name" value="Mce/MlaD"/>
</dbReference>
<dbReference type="RefSeq" id="WP_115836184.1">
    <property type="nucleotide sequence ID" value="NZ_CP025086.1"/>
</dbReference>
<evidence type="ECO:0000313" key="4">
    <source>
        <dbReference type="Proteomes" id="UP000256900"/>
    </source>
</evidence>
<keyword evidence="1" id="KW-0472">Membrane</keyword>
<accession>A0A3D9Z1T4</accession>
<dbReference type="EMBL" id="QUMO01000002">
    <property type="protein sequence ID" value="REF88058.1"/>
    <property type="molecule type" value="Genomic_DNA"/>
</dbReference>
<gene>
    <name evidence="3" type="ORF">DES32_1699</name>
</gene>
<evidence type="ECO:0000259" key="2">
    <source>
        <dbReference type="Pfam" id="PF02470"/>
    </source>
</evidence>
<feature type="domain" description="Mce/MlaD" evidence="2">
    <location>
        <begin position="44"/>
        <end position="116"/>
    </location>
</feature>
<proteinExistence type="predicted"/>
<name>A0A3D9Z1T4_9HYPH</name>
<keyword evidence="1" id="KW-0812">Transmembrane</keyword>
<dbReference type="PANTHER" id="PTHR36698:SF2">
    <property type="entry name" value="MCE_MLAD DOMAIN-CONTAINING PROTEIN"/>
    <property type="match status" value="1"/>
</dbReference>
<keyword evidence="1" id="KW-1133">Transmembrane helix</keyword>
<dbReference type="SUPFAM" id="SSF103657">
    <property type="entry name" value="BAR/IMD domain-like"/>
    <property type="match status" value="1"/>
</dbReference>
<dbReference type="Proteomes" id="UP000256900">
    <property type="component" value="Unassembled WGS sequence"/>
</dbReference>
<evidence type="ECO:0000313" key="3">
    <source>
        <dbReference type="EMBL" id="REF88058.1"/>
    </source>
</evidence>
<evidence type="ECO:0000256" key="1">
    <source>
        <dbReference type="SAM" id="Phobius"/>
    </source>
</evidence>
<dbReference type="InterPro" id="IPR027267">
    <property type="entry name" value="AH/BAR_dom_sf"/>
</dbReference>
<dbReference type="Gene3D" id="1.10.287.1490">
    <property type="match status" value="1"/>
</dbReference>
<protein>
    <submittedName>
        <fullName evidence="3">Phospholipid/cholesterol/gamma-HCH transport system substrate-binding protein</fullName>
    </submittedName>
</protein>